<dbReference type="InterPro" id="IPR011545">
    <property type="entry name" value="DEAD/DEAH_box_helicase_dom"/>
</dbReference>
<feature type="domain" description="RNase III" evidence="22">
    <location>
        <begin position="1124"/>
        <end position="1268"/>
    </location>
</feature>
<evidence type="ECO:0000259" key="26">
    <source>
        <dbReference type="PROSITE" id="PS51327"/>
    </source>
</evidence>
<feature type="domain" description="Helicase C-terminal" evidence="25">
    <location>
        <begin position="318"/>
        <end position="479"/>
    </location>
</feature>
<dbReference type="InterPro" id="IPR001650">
    <property type="entry name" value="Helicase_C-like"/>
</dbReference>
<comment type="similarity">
    <text evidence="18 19">Belongs to the helicase family. Dicer subfamily.</text>
</comment>
<dbReference type="PROSITE" id="PS00517">
    <property type="entry name" value="RNASE_3_1"/>
    <property type="match status" value="1"/>
</dbReference>
<feature type="domain" description="DRBM" evidence="21">
    <location>
        <begin position="1294"/>
        <end position="1361"/>
    </location>
</feature>
<feature type="domain" description="Dicer dsRNA-binding fold" evidence="26">
    <location>
        <begin position="497"/>
        <end position="587"/>
    </location>
</feature>
<keyword evidence="12" id="KW-0067">ATP-binding</keyword>
<dbReference type="FunFam" id="1.10.1520.10:FF:000004">
    <property type="entry name" value="Endoribonuclease dicer-like 1"/>
    <property type="match status" value="1"/>
</dbReference>
<protein>
    <submittedName>
        <fullName evidence="27">Endoribonuclease Dicer 4</fullName>
    </submittedName>
</protein>
<dbReference type="PROSITE" id="PS51192">
    <property type="entry name" value="HELICASE_ATP_BIND_1"/>
    <property type="match status" value="1"/>
</dbReference>
<feature type="domain" description="RNase III" evidence="22">
    <location>
        <begin position="942"/>
        <end position="1083"/>
    </location>
</feature>
<evidence type="ECO:0000259" key="23">
    <source>
        <dbReference type="PROSITE" id="PS50821"/>
    </source>
</evidence>
<evidence type="ECO:0000256" key="15">
    <source>
        <dbReference type="ARBA" id="ARBA00023158"/>
    </source>
</evidence>
<feature type="domain" description="Helicase ATP-binding" evidence="24">
    <location>
        <begin position="1"/>
        <end position="150"/>
    </location>
</feature>
<dbReference type="Pfam" id="PF00270">
    <property type="entry name" value="DEAD"/>
    <property type="match status" value="1"/>
</dbReference>
<evidence type="ECO:0000256" key="19">
    <source>
        <dbReference type="PROSITE-ProRule" id="PRU00657"/>
    </source>
</evidence>
<dbReference type="Pfam" id="PF02170">
    <property type="entry name" value="PAZ"/>
    <property type="match status" value="1"/>
</dbReference>
<evidence type="ECO:0000256" key="3">
    <source>
        <dbReference type="ARBA" id="ARBA00004123"/>
    </source>
</evidence>
<evidence type="ECO:0000259" key="25">
    <source>
        <dbReference type="PROSITE" id="PS51194"/>
    </source>
</evidence>
<dbReference type="Gene3D" id="3.30.160.20">
    <property type="match status" value="1"/>
</dbReference>
<dbReference type="Gene3D" id="3.30.160.380">
    <property type="entry name" value="Dicer dimerisation domain"/>
    <property type="match status" value="1"/>
</dbReference>
<dbReference type="InterPro" id="IPR000999">
    <property type="entry name" value="RNase_III_dom"/>
</dbReference>
<keyword evidence="6" id="KW-0479">Metal-binding</keyword>
<keyword evidence="9" id="KW-0255">Endonuclease</keyword>
<dbReference type="InterPro" id="IPR036085">
    <property type="entry name" value="PAZ_dom_sf"/>
</dbReference>
<keyword evidence="14 19" id="KW-0694">RNA-binding</keyword>
<dbReference type="PROSITE" id="PS50821">
    <property type="entry name" value="PAZ"/>
    <property type="match status" value="1"/>
</dbReference>
<evidence type="ECO:0000256" key="14">
    <source>
        <dbReference type="ARBA" id="ARBA00022884"/>
    </source>
</evidence>
<evidence type="ECO:0000256" key="2">
    <source>
        <dbReference type="ARBA" id="ARBA00001946"/>
    </source>
</evidence>
<comment type="cofactor">
    <cofactor evidence="2">
        <name>Mg(2+)</name>
        <dbReference type="ChEBI" id="CHEBI:18420"/>
    </cofactor>
</comment>
<dbReference type="PANTHER" id="PTHR14950">
    <property type="entry name" value="DICER-RELATED"/>
    <property type="match status" value="1"/>
</dbReference>
<dbReference type="GO" id="GO:0046872">
    <property type="term" value="F:metal ion binding"/>
    <property type="evidence" value="ECO:0007669"/>
    <property type="project" value="UniProtKB-KW"/>
</dbReference>
<keyword evidence="15" id="KW-0943">RNA-mediated gene silencing</keyword>
<keyword evidence="11" id="KW-0347">Helicase</keyword>
<name>A0A1D1YWK0_9ARAE</name>
<keyword evidence="10" id="KW-0378">Hydrolase</keyword>
<dbReference type="SUPFAM" id="SSF101690">
    <property type="entry name" value="PAZ domain"/>
    <property type="match status" value="1"/>
</dbReference>
<dbReference type="PROSITE" id="PS51327">
    <property type="entry name" value="DICER_DSRBF"/>
    <property type="match status" value="1"/>
</dbReference>
<dbReference type="InterPro" id="IPR005034">
    <property type="entry name" value="Dicer_dimerisation"/>
</dbReference>
<keyword evidence="16" id="KW-0464">Manganese</keyword>
<dbReference type="GO" id="GO:0003723">
    <property type="term" value="F:RNA binding"/>
    <property type="evidence" value="ECO:0007669"/>
    <property type="project" value="UniProtKB-UniRule"/>
</dbReference>
<dbReference type="InterPro" id="IPR036389">
    <property type="entry name" value="RNase_III_sf"/>
</dbReference>
<dbReference type="Gene3D" id="3.40.50.300">
    <property type="entry name" value="P-loop containing nucleotide triphosphate hydrolases"/>
    <property type="match status" value="2"/>
</dbReference>
<evidence type="ECO:0000256" key="18">
    <source>
        <dbReference type="ARBA" id="ARBA00035116"/>
    </source>
</evidence>
<dbReference type="InterPro" id="IPR027417">
    <property type="entry name" value="P-loop_NTPase"/>
</dbReference>
<dbReference type="Pfam" id="PF00636">
    <property type="entry name" value="Ribonuclease_3"/>
    <property type="match status" value="2"/>
</dbReference>
<keyword evidence="17" id="KW-0539">Nucleus</keyword>
<evidence type="ECO:0000256" key="12">
    <source>
        <dbReference type="ARBA" id="ARBA00022840"/>
    </source>
</evidence>
<dbReference type="PANTHER" id="PTHR14950:SF15">
    <property type="entry name" value="DICER-LIKE PROTEIN 4"/>
    <property type="match status" value="1"/>
</dbReference>
<evidence type="ECO:0000256" key="8">
    <source>
        <dbReference type="ARBA" id="ARBA00022741"/>
    </source>
</evidence>
<evidence type="ECO:0000256" key="7">
    <source>
        <dbReference type="ARBA" id="ARBA00022737"/>
    </source>
</evidence>
<keyword evidence="5" id="KW-0540">Nuclease</keyword>
<dbReference type="InterPro" id="IPR014720">
    <property type="entry name" value="dsRBD_dom"/>
</dbReference>
<evidence type="ECO:0000259" key="21">
    <source>
        <dbReference type="PROSITE" id="PS50137"/>
    </source>
</evidence>
<evidence type="ECO:0000256" key="13">
    <source>
        <dbReference type="ARBA" id="ARBA00022842"/>
    </source>
</evidence>
<dbReference type="SUPFAM" id="SSF69065">
    <property type="entry name" value="RNase III domain-like"/>
    <property type="match status" value="2"/>
</dbReference>
<dbReference type="SMART" id="SM00535">
    <property type="entry name" value="RIBOc"/>
    <property type="match status" value="2"/>
</dbReference>
<evidence type="ECO:0000313" key="27">
    <source>
        <dbReference type="EMBL" id="JAT58979.1"/>
    </source>
</evidence>
<evidence type="ECO:0000256" key="10">
    <source>
        <dbReference type="ARBA" id="ARBA00022801"/>
    </source>
</evidence>
<dbReference type="InterPro" id="IPR003100">
    <property type="entry name" value="PAZ_dom"/>
</dbReference>
<dbReference type="GO" id="GO:0004386">
    <property type="term" value="F:helicase activity"/>
    <property type="evidence" value="ECO:0007669"/>
    <property type="project" value="UniProtKB-KW"/>
</dbReference>
<keyword evidence="7" id="KW-0677">Repeat</keyword>
<comment type="cofactor">
    <cofactor evidence="1">
        <name>Mn(2+)</name>
        <dbReference type="ChEBI" id="CHEBI:29035"/>
    </cofactor>
</comment>
<dbReference type="InterPro" id="IPR038248">
    <property type="entry name" value="Dicer_dimer_sf"/>
</dbReference>
<evidence type="ECO:0000259" key="22">
    <source>
        <dbReference type="PROSITE" id="PS50142"/>
    </source>
</evidence>
<accession>A0A1D1YWK0</accession>
<dbReference type="CDD" id="cd19869">
    <property type="entry name" value="DSRM_DCL_plant"/>
    <property type="match status" value="1"/>
</dbReference>
<evidence type="ECO:0000256" key="20">
    <source>
        <dbReference type="SAM" id="MobiDB-lite"/>
    </source>
</evidence>
<reference evidence="27" key="1">
    <citation type="submission" date="2015-07" db="EMBL/GenBank/DDBJ databases">
        <title>Transcriptome Assembly of Anthurium amnicola.</title>
        <authorList>
            <person name="Suzuki J."/>
        </authorList>
    </citation>
    <scope>NUCLEOTIDE SEQUENCE</scope>
</reference>
<evidence type="ECO:0000256" key="5">
    <source>
        <dbReference type="ARBA" id="ARBA00022722"/>
    </source>
</evidence>
<dbReference type="Gene3D" id="2.170.260.10">
    <property type="entry name" value="paz domain"/>
    <property type="match status" value="1"/>
</dbReference>
<gene>
    <name evidence="27" type="primary">DCL4_2</name>
    <name evidence="27" type="ORF">g.91775</name>
</gene>
<evidence type="ECO:0000256" key="1">
    <source>
        <dbReference type="ARBA" id="ARBA00001936"/>
    </source>
</evidence>
<dbReference type="Gene3D" id="1.10.1520.10">
    <property type="entry name" value="Ribonuclease III domain"/>
    <property type="match status" value="2"/>
</dbReference>
<comment type="subunit">
    <text evidence="4">May interact with ARGONAUTE1 or PINHEAD through their common PAZ domains.</text>
</comment>
<sequence length="1576" mass="178299">MYELGHMIRKPSKDVCIFLAPTVPLVRQQAIVIENSTDFKVRSYYGNRKNLKSHDDWEKELEQTEVLVMTPQILLHNLQHCFIRMELVALLIFDECHHAQAQRRHSYAQIMKEFYRTITGRGPRIFGMTASPIIGKGGSNQLNYTKCINSLENLLDAKICSIDESIELENIVASPDVKVYFYGPNAKTASGFNEKYCKKLEEIKIRCISMAREKVVDLKALKKKIKLLFRVHDNLIFCLEQIGLQGAIQAARTFLSDEVSDLKEIDAKSNCKDNWLADLYLKDAVSVLNLDLLNDESGLDSFPLEALEEPFFSKKLSLLIQILYKYREKTNIKCIVFVKRIIVAKSLAYILGNIEALKFWRCQFLVGFHSGSVSRRTMNTIVEKFCTGEVNLLVATNVAEEGLDIQTCCLVLRFDLPETVASFIQSRGRARMLKSEYVFLVERGNQHEERLLEDFMFGEKIMNKEVTCRTSNETFDNLEETTYRVDATGASISTGCSVSLLHHYCSKLPHDQYFTPVPKFSFKDDLSGTICSIILPSNCPIRQVESQPSTSKGDARRAACLKACMKLHVQGALTEYLLPGISSKKQQSGAEHAESDCNEDELLREELHESLVPAALRAPWKNFEDKLNFHFYYMKFVPVPEDREYRRFGLFVTAPLPEEAKTMEVDLHLAHGRIVKAGLVPSGILMFDKEEIVLAQKFQEMFLKIVLDRSEFWSDFVPLGMVDISKQSLCTYYLLLPVMEDLCGNTIDWTTVGRCLSSPVFRQPTDADGRGYPQSCSYGMLELADGPVEKRDLISSLVFTPHNKTFFFVADILYETSAYSQMKGSKSSSYFKHYQKRFKIHLLHPKQPFLKAKQLFHARNLLHNRIQESTEARELEEYFVELPPEVCCLKITGFSKDIGSSLSLLPSFMHRLENLLVAIELKDLFAASFPEGIEISAYRVLEALTTEKCLERFSLERLEVLGDAFLKYAVGRHSFLSYGALDEGQLTMKRSSIVNNSHLYELATRKNLQVYIRDELFDPSHFFAFGRPCKTICNEDTESVVHCRAAGAETSNVKCNKSHCWLHRKTIADAVEALTGAFLVDSGFRAASAFLQWLGIEVSFDISNAYRICEESKKNMSLIANVEIPALEKLLGYRFQHRGVLIEAFVHPSYNKHSGGCYQRLEFLGDAVLEYLITSYLYSVYPDLKPGQLTDLRSITVNNVSFAHIAVSLSFHKYLIKDSNSLTEAIEKFERYVYAPESEKDLIEELSCPKVLGDIVESCIGAILLDSRFDLKQVWRTMLTLLGPVLRFSCLQLNPLRELLELCQSSDFKLSLPDPQKVKEGYAVEVIVTTKERLLTCTSVNLNSKVARKMAAQEAISKLKEMGFEHKRKNLEIVRSTRRQEPKLIGFDENSELTDALDTAPLEVLEQHEAEGPNGSGPFPNESSDASFDSSGDSGKPVLLKRSSLPSNSANAHKDKIWKPVKGQKGQEKSGEQIAGTDVISDCSSNEETTGLVGTKPAKSKLLEVCAANFWKPPSFVCCKEEGESHLKMFTYKVMLEVEAASSTIIECFSEPKLRKRAAQDHAAEGALWCLKHMGF</sequence>
<evidence type="ECO:0000256" key="4">
    <source>
        <dbReference type="ARBA" id="ARBA00011499"/>
    </source>
</evidence>
<dbReference type="Pfam" id="PF14709">
    <property type="entry name" value="DND1_DSRM"/>
    <property type="match status" value="1"/>
</dbReference>
<dbReference type="InterPro" id="IPR014001">
    <property type="entry name" value="Helicase_ATP-bd"/>
</dbReference>
<dbReference type="SMART" id="SM00949">
    <property type="entry name" value="PAZ"/>
    <property type="match status" value="1"/>
</dbReference>
<dbReference type="SUPFAM" id="SSF54768">
    <property type="entry name" value="dsRNA-binding domain-like"/>
    <property type="match status" value="2"/>
</dbReference>
<dbReference type="CDD" id="cd00593">
    <property type="entry name" value="RIBOc"/>
    <property type="match status" value="2"/>
</dbReference>
<keyword evidence="8" id="KW-0547">Nucleotide-binding</keyword>
<evidence type="ECO:0000256" key="9">
    <source>
        <dbReference type="ARBA" id="ARBA00022759"/>
    </source>
</evidence>
<dbReference type="GO" id="GO:0004525">
    <property type="term" value="F:ribonuclease III activity"/>
    <property type="evidence" value="ECO:0007669"/>
    <property type="project" value="InterPro"/>
</dbReference>
<dbReference type="FunFam" id="3.40.50.300:FF:000420">
    <property type="entry name" value="Endoribonuclease dicer-like 1"/>
    <property type="match status" value="1"/>
</dbReference>
<dbReference type="GO" id="GO:0005737">
    <property type="term" value="C:cytoplasm"/>
    <property type="evidence" value="ECO:0007669"/>
    <property type="project" value="TreeGrafter"/>
</dbReference>
<keyword evidence="13" id="KW-0460">Magnesium</keyword>
<dbReference type="PROSITE" id="PS50137">
    <property type="entry name" value="DS_RBD"/>
    <property type="match status" value="1"/>
</dbReference>
<organism evidence="27">
    <name type="scientific">Anthurium amnicola</name>
    <dbReference type="NCBI Taxonomy" id="1678845"/>
    <lineage>
        <taxon>Eukaryota</taxon>
        <taxon>Viridiplantae</taxon>
        <taxon>Streptophyta</taxon>
        <taxon>Embryophyta</taxon>
        <taxon>Tracheophyta</taxon>
        <taxon>Spermatophyta</taxon>
        <taxon>Magnoliopsida</taxon>
        <taxon>Liliopsida</taxon>
        <taxon>Araceae</taxon>
        <taxon>Pothoideae</taxon>
        <taxon>Potheae</taxon>
        <taxon>Anthurium</taxon>
    </lineage>
</organism>
<evidence type="ECO:0000256" key="6">
    <source>
        <dbReference type="ARBA" id="ARBA00022723"/>
    </source>
</evidence>
<dbReference type="GO" id="GO:0005524">
    <property type="term" value="F:ATP binding"/>
    <property type="evidence" value="ECO:0007669"/>
    <property type="project" value="UniProtKB-KW"/>
</dbReference>
<proteinExistence type="inferred from homology"/>
<evidence type="ECO:0000256" key="17">
    <source>
        <dbReference type="ARBA" id="ARBA00023242"/>
    </source>
</evidence>
<comment type="subcellular location">
    <subcellularLocation>
        <location evidence="3">Nucleus</location>
    </subcellularLocation>
</comment>
<feature type="compositionally biased region" description="Low complexity" evidence="20">
    <location>
        <begin position="1423"/>
        <end position="1435"/>
    </location>
</feature>
<feature type="domain" description="PAZ" evidence="23">
    <location>
        <begin position="775"/>
        <end position="891"/>
    </location>
</feature>
<dbReference type="GO" id="GO:0005634">
    <property type="term" value="C:nucleus"/>
    <property type="evidence" value="ECO:0007669"/>
    <property type="project" value="UniProtKB-SubCell"/>
</dbReference>
<dbReference type="PROSITE" id="PS50142">
    <property type="entry name" value="RNASE_3_2"/>
    <property type="match status" value="2"/>
</dbReference>
<dbReference type="Pfam" id="PF00271">
    <property type="entry name" value="Helicase_C"/>
    <property type="match status" value="1"/>
</dbReference>
<feature type="region of interest" description="Disordered" evidence="20">
    <location>
        <begin position="1409"/>
        <end position="1456"/>
    </location>
</feature>
<evidence type="ECO:0000259" key="24">
    <source>
        <dbReference type="PROSITE" id="PS51192"/>
    </source>
</evidence>
<dbReference type="SMART" id="SM00358">
    <property type="entry name" value="DSRM"/>
    <property type="match status" value="2"/>
</dbReference>
<evidence type="ECO:0000256" key="11">
    <source>
        <dbReference type="ARBA" id="ARBA00022806"/>
    </source>
</evidence>
<dbReference type="SUPFAM" id="SSF52540">
    <property type="entry name" value="P-loop containing nucleoside triphosphate hydrolases"/>
    <property type="match status" value="1"/>
</dbReference>
<dbReference type="FunFam" id="3.30.160.380:FF:000001">
    <property type="entry name" value="Endoribonuclease dicer-like 1"/>
    <property type="match status" value="1"/>
</dbReference>
<dbReference type="EMBL" id="GDJX01008957">
    <property type="protein sequence ID" value="JAT58979.1"/>
    <property type="molecule type" value="Transcribed_RNA"/>
</dbReference>
<dbReference type="GO" id="GO:0030422">
    <property type="term" value="P:siRNA processing"/>
    <property type="evidence" value="ECO:0007669"/>
    <property type="project" value="TreeGrafter"/>
</dbReference>
<evidence type="ECO:0000256" key="16">
    <source>
        <dbReference type="ARBA" id="ARBA00023211"/>
    </source>
</evidence>
<dbReference type="Pfam" id="PF03368">
    <property type="entry name" value="Dicer_dimer"/>
    <property type="match status" value="1"/>
</dbReference>
<dbReference type="SMART" id="SM00490">
    <property type="entry name" value="HELICc"/>
    <property type="match status" value="1"/>
</dbReference>
<dbReference type="PROSITE" id="PS51194">
    <property type="entry name" value="HELICASE_CTER"/>
    <property type="match status" value="1"/>
</dbReference>